<proteinExistence type="predicted"/>
<dbReference type="AlphaFoldDB" id="A0A2U2BEC2"/>
<dbReference type="Proteomes" id="UP000244956">
    <property type="component" value="Unassembled WGS sequence"/>
</dbReference>
<protein>
    <recommendedName>
        <fullName evidence="4">Secretion system C-terminal sorting domain-containing protein</fullName>
    </recommendedName>
</protein>
<feature type="signal peptide" evidence="1">
    <location>
        <begin position="1"/>
        <end position="21"/>
    </location>
</feature>
<dbReference type="RefSeq" id="WP_109262817.1">
    <property type="nucleotide sequence ID" value="NZ_QEWP01000001.1"/>
</dbReference>
<sequence length="642" mass="71125">MKIFCKLIVLLGVFWSFHISAGQVVQDPDFFHGPRTKWVIYPELPSGPECTGGCINRHSIIPQMDIGMAEWLGNLEAVGANSATINLEARRGLLSSPAHATFDLSAEQINNGEFTPYQRDRQLINFLIDVQAAINRGAVNGNIRFHVHQRLYPRRESSREQQFITDFSEFVNRAKEYGVDHLIAGIRLGEHGTDGRNYVLEFALKVVNAINENTGGWLRNKGLEMSGDEYGRMFKNIHTRALSSTFFEEISGETGYFTFCFKAFGVGGRLRDMGYDTESVSGWETGLREGLGLDDLVNFIQDHREEYPYHANVIFIGDSGDALKQIGWQEYWATTNIFTQAGDGFSGIIGVNGYRRPDKGTDDNHLYFYDAIDGTTATAKPNSIQRWQAWPFHDGDVSEHHIVLAKSGMYGTMQPAGPLKVDNGASLDFSATPWPGYEISEILVNGNPVSVSENFSIENITSSTKLQVKYRKTEAVHNVIAFSGHGGTISPSGVAGFNDGETATYSITPYPGYEVKSLLINGEEVSPRETLILEPVDKDHTVQVFFKAITSSVSDEFEDVLIDVYPVPAKSGGSVFVELDGWGMRNYSLSLFDMRGRSVSDYSPELTGTGMVLHLGNIDGGLYFLKIDIAGKSLLKKILVED</sequence>
<accession>A0A2U2BEC2</accession>
<dbReference type="EMBL" id="QEWP01000001">
    <property type="protein sequence ID" value="PWE01367.1"/>
    <property type="molecule type" value="Genomic_DNA"/>
</dbReference>
<dbReference type="OrthoDB" id="1089497at2"/>
<evidence type="ECO:0008006" key="4">
    <source>
        <dbReference type="Google" id="ProtNLM"/>
    </source>
</evidence>
<organism evidence="2 3">
    <name type="scientific">Marinilabilia rubra</name>
    <dbReference type="NCBI Taxonomy" id="2162893"/>
    <lineage>
        <taxon>Bacteria</taxon>
        <taxon>Pseudomonadati</taxon>
        <taxon>Bacteroidota</taxon>
        <taxon>Bacteroidia</taxon>
        <taxon>Marinilabiliales</taxon>
        <taxon>Marinilabiliaceae</taxon>
        <taxon>Marinilabilia</taxon>
    </lineage>
</organism>
<dbReference type="NCBIfam" id="TIGR04183">
    <property type="entry name" value="Por_Secre_tail"/>
    <property type="match status" value="1"/>
</dbReference>
<evidence type="ECO:0000256" key="1">
    <source>
        <dbReference type="SAM" id="SignalP"/>
    </source>
</evidence>
<evidence type="ECO:0000313" key="2">
    <source>
        <dbReference type="EMBL" id="PWE01367.1"/>
    </source>
</evidence>
<gene>
    <name evidence="2" type="ORF">DDZ16_02460</name>
</gene>
<name>A0A2U2BEC2_9BACT</name>
<feature type="chain" id="PRO_5015471308" description="Secretion system C-terminal sorting domain-containing protein" evidence="1">
    <location>
        <begin position="22"/>
        <end position="642"/>
    </location>
</feature>
<evidence type="ECO:0000313" key="3">
    <source>
        <dbReference type="Proteomes" id="UP000244956"/>
    </source>
</evidence>
<keyword evidence="1" id="KW-0732">Signal</keyword>
<keyword evidence="3" id="KW-1185">Reference proteome</keyword>
<reference evidence="2 3" key="1">
    <citation type="submission" date="2018-05" db="EMBL/GenBank/DDBJ databases">
        <title>Marinilabilia rubrum sp. nov., isolated from saltern sediment.</title>
        <authorList>
            <person name="Zhang R."/>
        </authorList>
    </citation>
    <scope>NUCLEOTIDE SEQUENCE [LARGE SCALE GENOMIC DNA]</scope>
    <source>
        <strain evidence="2 3">WTE16</strain>
    </source>
</reference>
<comment type="caution">
    <text evidence="2">The sequence shown here is derived from an EMBL/GenBank/DDBJ whole genome shotgun (WGS) entry which is preliminary data.</text>
</comment>
<dbReference type="InterPro" id="IPR026444">
    <property type="entry name" value="Secre_tail"/>
</dbReference>